<keyword evidence="2" id="KW-1185">Reference proteome</keyword>
<reference evidence="1 2" key="1">
    <citation type="submission" date="2019-04" db="EMBL/GenBank/DDBJ databases">
        <title>Chromosome genome assembly for Takifugu flavidus.</title>
        <authorList>
            <person name="Xiao S."/>
        </authorList>
    </citation>
    <scope>NUCLEOTIDE SEQUENCE [LARGE SCALE GENOMIC DNA]</scope>
    <source>
        <strain evidence="1">HTHZ2018</strain>
        <tissue evidence="1">Muscle</tissue>
    </source>
</reference>
<organism evidence="1 2">
    <name type="scientific">Takifugu flavidus</name>
    <name type="common">sansaifugu</name>
    <dbReference type="NCBI Taxonomy" id="433684"/>
    <lineage>
        <taxon>Eukaryota</taxon>
        <taxon>Metazoa</taxon>
        <taxon>Chordata</taxon>
        <taxon>Craniata</taxon>
        <taxon>Vertebrata</taxon>
        <taxon>Euteleostomi</taxon>
        <taxon>Actinopterygii</taxon>
        <taxon>Neopterygii</taxon>
        <taxon>Teleostei</taxon>
        <taxon>Neoteleostei</taxon>
        <taxon>Acanthomorphata</taxon>
        <taxon>Eupercaria</taxon>
        <taxon>Tetraodontiformes</taxon>
        <taxon>Tetradontoidea</taxon>
        <taxon>Tetraodontidae</taxon>
        <taxon>Takifugu</taxon>
    </lineage>
</organism>
<protein>
    <submittedName>
        <fullName evidence="1">Uncharacterized protein</fullName>
    </submittedName>
</protein>
<evidence type="ECO:0000313" key="2">
    <source>
        <dbReference type="Proteomes" id="UP000324091"/>
    </source>
</evidence>
<dbReference type="EMBL" id="RHFK02000002">
    <property type="protein sequence ID" value="TWW79779.1"/>
    <property type="molecule type" value="Genomic_DNA"/>
</dbReference>
<sequence length="66" mass="7217">VMALADAAEENHTQLEEAFVRLRGSTQLLVLLLSLSQGLTPEQTAILEATLLPLLQDTPQLVLFMT</sequence>
<proteinExistence type="predicted"/>
<dbReference type="Proteomes" id="UP000324091">
    <property type="component" value="Chromosome 10"/>
</dbReference>
<evidence type="ECO:0000313" key="1">
    <source>
        <dbReference type="EMBL" id="TWW79779.1"/>
    </source>
</evidence>
<name>A0A5C6PLI3_9TELE</name>
<accession>A0A5C6PLI3</accession>
<gene>
    <name evidence="1" type="ORF">D4764_10G0008090</name>
</gene>
<dbReference type="AlphaFoldDB" id="A0A5C6PLI3"/>
<feature type="non-terminal residue" evidence="1">
    <location>
        <position position="1"/>
    </location>
</feature>
<comment type="caution">
    <text evidence="1">The sequence shown here is derived from an EMBL/GenBank/DDBJ whole genome shotgun (WGS) entry which is preliminary data.</text>
</comment>